<dbReference type="Pfam" id="PF00593">
    <property type="entry name" value="TonB_dep_Rec_b-barrel"/>
    <property type="match status" value="1"/>
</dbReference>
<evidence type="ECO:0000313" key="15">
    <source>
        <dbReference type="EMBL" id="KAA3440433.1"/>
    </source>
</evidence>
<evidence type="ECO:0000256" key="7">
    <source>
        <dbReference type="ARBA" id="ARBA00023136"/>
    </source>
</evidence>
<dbReference type="Pfam" id="PF07715">
    <property type="entry name" value="Plug"/>
    <property type="match status" value="1"/>
</dbReference>
<protein>
    <submittedName>
        <fullName evidence="15">SusC/RagA family TonB-linked outer membrane protein</fullName>
    </submittedName>
</protein>
<dbReference type="GO" id="GO:0044718">
    <property type="term" value="P:siderophore transmembrane transport"/>
    <property type="evidence" value="ECO:0007669"/>
    <property type="project" value="TreeGrafter"/>
</dbReference>
<comment type="subcellular location">
    <subcellularLocation>
        <location evidence="1 10">Cell outer membrane</location>
        <topology evidence="1 10">Multi-pass membrane protein</topology>
    </subcellularLocation>
</comment>
<dbReference type="PANTHER" id="PTHR30069">
    <property type="entry name" value="TONB-DEPENDENT OUTER MEMBRANE RECEPTOR"/>
    <property type="match status" value="1"/>
</dbReference>
<dbReference type="Pfam" id="PF13715">
    <property type="entry name" value="CarbopepD_reg_2"/>
    <property type="match status" value="1"/>
</dbReference>
<dbReference type="EMBL" id="VKKY01000001">
    <property type="protein sequence ID" value="KAA3440433.1"/>
    <property type="molecule type" value="Genomic_DNA"/>
</dbReference>
<keyword evidence="6 11" id="KW-0798">TonB box</keyword>
<dbReference type="RefSeq" id="WP_149090067.1">
    <property type="nucleotide sequence ID" value="NZ_VKKY01000001.1"/>
</dbReference>
<reference evidence="15 16" key="1">
    <citation type="submission" date="2019-07" db="EMBL/GenBank/DDBJ databases">
        <title>Rufibacter sp. nov., isolated from lake sediment.</title>
        <authorList>
            <person name="Qu J.-H."/>
        </authorList>
    </citation>
    <scope>NUCLEOTIDE SEQUENCE [LARGE SCALE GENOMIC DNA]</scope>
    <source>
        <strain evidence="15 16">NBS58-1</strain>
    </source>
</reference>
<evidence type="ECO:0000256" key="4">
    <source>
        <dbReference type="ARBA" id="ARBA00022692"/>
    </source>
</evidence>
<feature type="signal peptide" evidence="12">
    <location>
        <begin position="1"/>
        <end position="22"/>
    </location>
</feature>
<evidence type="ECO:0000256" key="9">
    <source>
        <dbReference type="ARBA" id="ARBA00023237"/>
    </source>
</evidence>
<dbReference type="SUPFAM" id="SSF49464">
    <property type="entry name" value="Carboxypeptidase regulatory domain-like"/>
    <property type="match status" value="1"/>
</dbReference>
<keyword evidence="7 10" id="KW-0472">Membrane</keyword>
<dbReference type="PROSITE" id="PS52016">
    <property type="entry name" value="TONB_DEPENDENT_REC_3"/>
    <property type="match status" value="1"/>
</dbReference>
<dbReference type="InterPro" id="IPR012910">
    <property type="entry name" value="Plug_dom"/>
</dbReference>
<dbReference type="Gene3D" id="2.60.40.1120">
    <property type="entry name" value="Carboxypeptidase-like, regulatory domain"/>
    <property type="match status" value="1"/>
</dbReference>
<keyword evidence="16" id="KW-1185">Reference proteome</keyword>
<keyword evidence="3 10" id="KW-1134">Transmembrane beta strand</keyword>
<keyword evidence="9 10" id="KW-0998">Cell outer membrane</keyword>
<dbReference type="AlphaFoldDB" id="A0A5B6TJI5"/>
<dbReference type="Gene3D" id="2.40.170.20">
    <property type="entry name" value="TonB-dependent receptor, beta-barrel domain"/>
    <property type="match status" value="1"/>
</dbReference>
<name>A0A5B6TJI5_9BACT</name>
<dbReference type="InterPro" id="IPR039426">
    <property type="entry name" value="TonB-dep_rcpt-like"/>
</dbReference>
<dbReference type="SUPFAM" id="SSF56935">
    <property type="entry name" value="Porins"/>
    <property type="match status" value="1"/>
</dbReference>
<comment type="similarity">
    <text evidence="10 11">Belongs to the TonB-dependent receptor family.</text>
</comment>
<proteinExistence type="inferred from homology"/>
<dbReference type="GO" id="GO:0009279">
    <property type="term" value="C:cell outer membrane"/>
    <property type="evidence" value="ECO:0007669"/>
    <property type="project" value="UniProtKB-SubCell"/>
</dbReference>
<evidence type="ECO:0000256" key="6">
    <source>
        <dbReference type="ARBA" id="ARBA00023077"/>
    </source>
</evidence>
<evidence type="ECO:0000256" key="5">
    <source>
        <dbReference type="ARBA" id="ARBA00022729"/>
    </source>
</evidence>
<evidence type="ECO:0000256" key="8">
    <source>
        <dbReference type="ARBA" id="ARBA00023170"/>
    </source>
</evidence>
<dbReference type="InterPro" id="IPR036942">
    <property type="entry name" value="Beta-barrel_TonB_sf"/>
</dbReference>
<dbReference type="InterPro" id="IPR037066">
    <property type="entry name" value="Plug_dom_sf"/>
</dbReference>
<feature type="domain" description="TonB-dependent receptor-like beta-barrel" evidence="13">
    <location>
        <begin position="417"/>
        <end position="854"/>
    </location>
</feature>
<evidence type="ECO:0000256" key="2">
    <source>
        <dbReference type="ARBA" id="ARBA00022448"/>
    </source>
</evidence>
<dbReference type="NCBIfam" id="TIGR04056">
    <property type="entry name" value="OMP_RagA_SusC"/>
    <property type="match status" value="1"/>
</dbReference>
<evidence type="ECO:0000256" key="3">
    <source>
        <dbReference type="ARBA" id="ARBA00022452"/>
    </source>
</evidence>
<gene>
    <name evidence="15" type="ORF">FOA19_07210</name>
</gene>
<evidence type="ECO:0000259" key="13">
    <source>
        <dbReference type="Pfam" id="PF00593"/>
    </source>
</evidence>
<evidence type="ECO:0000256" key="11">
    <source>
        <dbReference type="RuleBase" id="RU003357"/>
    </source>
</evidence>
<evidence type="ECO:0000313" key="16">
    <source>
        <dbReference type="Proteomes" id="UP000324133"/>
    </source>
</evidence>
<dbReference type="GO" id="GO:0015344">
    <property type="term" value="F:siderophore uptake transmembrane transporter activity"/>
    <property type="evidence" value="ECO:0007669"/>
    <property type="project" value="TreeGrafter"/>
</dbReference>
<feature type="domain" description="TonB-dependent receptor plug" evidence="14">
    <location>
        <begin position="118"/>
        <end position="251"/>
    </location>
</feature>
<evidence type="ECO:0000259" key="14">
    <source>
        <dbReference type="Pfam" id="PF07715"/>
    </source>
</evidence>
<accession>A0A5B6TJI5</accession>
<evidence type="ECO:0000256" key="10">
    <source>
        <dbReference type="PROSITE-ProRule" id="PRU01360"/>
    </source>
</evidence>
<dbReference type="Proteomes" id="UP000324133">
    <property type="component" value="Unassembled WGS sequence"/>
</dbReference>
<dbReference type="OrthoDB" id="9768177at2"/>
<keyword evidence="8" id="KW-0675">Receptor</keyword>
<comment type="caution">
    <text evidence="15">The sequence shown here is derived from an EMBL/GenBank/DDBJ whole genome shotgun (WGS) entry which is preliminary data.</text>
</comment>
<feature type="chain" id="PRO_5022834919" evidence="12">
    <location>
        <begin position="23"/>
        <end position="1030"/>
    </location>
</feature>
<keyword evidence="4 10" id="KW-0812">Transmembrane</keyword>
<keyword evidence="5 12" id="KW-0732">Signal</keyword>
<keyword evidence="2 10" id="KW-0813">Transport</keyword>
<dbReference type="InterPro" id="IPR023996">
    <property type="entry name" value="TonB-dep_OMP_SusC/RagA"/>
</dbReference>
<organism evidence="15 16">
    <name type="scientific">Rufibacter hautae</name>
    <dbReference type="NCBI Taxonomy" id="2595005"/>
    <lineage>
        <taxon>Bacteria</taxon>
        <taxon>Pseudomonadati</taxon>
        <taxon>Bacteroidota</taxon>
        <taxon>Cytophagia</taxon>
        <taxon>Cytophagales</taxon>
        <taxon>Hymenobacteraceae</taxon>
        <taxon>Rufibacter</taxon>
    </lineage>
</organism>
<evidence type="ECO:0000256" key="1">
    <source>
        <dbReference type="ARBA" id="ARBA00004571"/>
    </source>
</evidence>
<dbReference type="PANTHER" id="PTHR30069:SF29">
    <property type="entry name" value="HEMOGLOBIN AND HEMOGLOBIN-HAPTOGLOBIN-BINDING PROTEIN 1-RELATED"/>
    <property type="match status" value="1"/>
</dbReference>
<dbReference type="InterPro" id="IPR008969">
    <property type="entry name" value="CarboxyPept-like_regulatory"/>
</dbReference>
<dbReference type="InterPro" id="IPR023997">
    <property type="entry name" value="TonB-dep_OMP_SusC/RagA_CS"/>
</dbReference>
<dbReference type="Gene3D" id="2.170.130.10">
    <property type="entry name" value="TonB-dependent receptor, plug domain"/>
    <property type="match status" value="1"/>
</dbReference>
<evidence type="ECO:0000256" key="12">
    <source>
        <dbReference type="SAM" id="SignalP"/>
    </source>
</evidence>
<dbReference type="NCBIfam" id="TIGR04057">
    <property type="entry name" value="SusC_RagA_signa"/>
    <property type="match status" value="1"/>
</dbReference>
<dbReference type="InterPro" id="IPR000531">
    <property type="entry name" value="Beta-barrel_TonB"/>
</dbReference>
<sequence>MRIMLRLILFALCICIAQAGYAQSRTITGRVISSEDNSAMPGVSVVVKGSSNGVSTDAEGKYSIQAAPGSVLVFSFIGMVPQERTIGVDNTINVTLVSDSKALEEVVVTGFNIAQERKSINYAVQEVSGAALEESRQQNVVNALQGKVAGVNITSSGGGAGEGSSIVIRGGSSIDGDNQPLFVIDGIPVDNSSFQESTAPGAGSGFNGMLGRSVGSSNRAGDINPDDIASITVLKGPAAAALYGLRAGNGAVIITTKKGVAGQTSITYNGLFSMDEVNRLPEVQQVYQQGTNGVFDATTRRSWGPKFQEGQPIYNNVEDFFQTGFKMNHNLSISGGSEKTSFYISANHLDQGGVVPETEYKKNSVRVSGTAKFNDKLSFDGSANYLQTSGRRALQGPGLFGGTGGFLVSIFNWPLNDNMSDWQNPDGSRRRLLESVTGDIDNPYFTVNKNPQTDRTDRIIGNVGITLDPTKWLKINYRLGTDVYTERSQSVRSPGTSLPNNQAGGLAISVNQFQQYTSNFVVTANKNITEKFGVGVVVGNTVEQTETKGVDYLGLIFQNPEFVGLNNTTNRSVIQRNSLRRLIGAFGRVSFDYDNFLFLELQGRNDWSSTLPVKNRSFAYGSASLGYVFTEHLPLSSGSFLKFGKFNISYAQVGKDSPPYRVSSPLTNNTFLGGGFRNNFFGGNPELKPETKNSFETGLDFNFSKNNLRFNVTYYNDRTVDQIIAPRLSQASGFILQYVNGGTVENKGVEAILSGTAIQKGGFAWDVVANFSRNRSKVVSIPFPLTEIYQSDAWIVGFARGGVFQGGSLSGLSAMQYERAPDGQMIISAAGYPTFVDQKFTYAGDRAPDYTLQITNTFNYNNLSLSFLTDIRKGGVVVNGNEATLVNSGLSTRTLDRYKKAVFPGVVAVTGADGKVTYVPNTREVELTESYYRNIMSVVGDDFIEDASWIRLRYVTLAYKLPKSAFGRIPFKNVELNVTGRNLILLTKYSGSDPETASAGAGVRGGGSGGFDYGSVPGTKGVDFGVKLSF</sequence>